<feature type="domain" description="GerMN" evidence="3">
    <location>
        <begin position="83"/>
        <end position="188"/>
    </location>
</feature>
<proteinExistence type="predicted"/>
<dbReference type="Pfam" id="PF10646">
    <property type="entry name" value="Germane"/>
    <property type="match status" value="1"/>
</dbReference>
<reference evidence="4 5" key="1">
    <citation type="submission" date="2019-11" db="EMBL/GenBank/DDBJ databases">
        <title>Draft genome sequences of five Paenibacillus species of dairy origin.</title>
        <authorList>
            <person name="Olajide A.M."/>
            <person name="Chen S."/>
            <person name="Lapointe G."/>
        </authorList>
    </citation>
    <scope>NUCLEOTIDE SEQUENCE [LARGE SCALE GENOMIC DNA]</scope>
    <source>
        <strain evidence="4 5">12CR55</strain>
    </source>
</reference>
<evidence type="ECO:0000313" key="5">
    <source>
        <dbReference type="Proteomes" id="UP000447876"/>
    </source>
</evidence>
<name>A0A7X2YZD5_9BACL</name>
<dbReference type="OrthoDB" id="1954033at2"/>
<dbReference type="PROSITE" id="PS51257">
    <property type="entry name" value="PROKAR_LIPOPROTEIN"/>
    <property type="match status" value="1"/>
</dbReference>
<evidence type="ECO:0000256" key="1">
    <source>
        <dbReference type="SAM" id="MobiDB-lite"/>
    </source>
</evidence>
<keyword evidence="2" id="KW-0732">Signal</keyword>
<evidence type="ECO:0000313" key="4">
    <source>
        <dbReference type="EMBL" id="MUG44615.1"/>
    </source>
</evidence>
<evidence type="ECO:0000256" key="2">
    <source>
        <dbReference type="SAM" id="SignalP"/>
    </source>
</evidence>
<feature type="signal peptide" evidence="2">
    <location>
        <begin position="1"/>
        <end position="21"/>
    </location>
</feature>
<sequence length="204" mass="22099">MNRKLWIIGVLVLLLAVTAGCGQKPNALVEGGQGNQENQGNAGNSVDGTAIQEPPSNPVAHGAGDSNHSSPEEQANTMVIQAYFTDDQLNELFPENKEITYSADAEKYMQTLKALQQSETSGLLPLWEKVNFKQAVLEDGKLTVDLTLPDEARLGAGGEALAVESLTKALFQFKEVQSIEVLVDGRQADTLMGHVELEHPFLRK</sequence>
<gene>
    <name evidence="4" type="ORF">GNP95_06365</name>
</gene>
<accession>A0A7X2YZD5</accession>
<feature type="compositionally biased region" description="Low complexity" evidence="1">
    <location>
        <begin position="35"/>
        <end position="44"/>
    </location>
</feature>
<feature type="chain" id="PRO_5038788186" description="GerMN domain-containing protein" evidence="2">
    <location>
        <begin position="22"/>
        <end position="204"/>
    </location>
</feature>
<feature type="region of interest" description="Disordered" evidence="1">
    <location>
        <begin position="30"/>
        <end position="72"/>
    </location>
</feature>
<dbReference type="Proteomes" id="UP000447876">
    <property type="component" value="Unassembled WGS sequence"/>
</dbReference>
<organism evidence="4 5">
    <name type="scientific">Paenibacillus woosongensis</name>
    <dbReference type="NCBI Taxonomy" id="307580"/>
    <lineage>
        <taxon>Bacteria</taxon>
        <taxon>Bacillati</taxon>
        <taxon>Bacillota</taxon>
        <taxon>Bacilli</taxon>
        <taxon>Bacillales</taxon>
        <taxon>Paenibacillaceae</taxon>
        <taxon>Paenibacillus</taxon>
    </lineage>
</organism>
<dbReference type="InterPro" id="IPR019606">
    <property type="entry name" value="GerMN"/>
</dbReference>
<evidence type="ECO:0000259" key="3">
    <source>
        <dbReference type="Pfam" id="PF10646"/>
    </source>
</evidence>
<dbReference type="RefSeq" id="WP_155610063.1">
    <property type="nucleotide sequence ID" value="NZ_WNZW01000002.1"/>
</dbReference>
<protein>
    <recommendedName>
        <fullName evidence="3">GerMN domain-containing protein</fullName>
    </recommendedName>
</protein>
<comment type="caution">
    <text evidence="4">The sequence shown here is derived from an EMBL/GenBank/DDBJ whole genome shotgun (WGS) entry which is preliminary data.</text>
</comment>
<dbReference type="EMBL" id="WNZW01000002">
    <property type="protein sequence ID" value="MUG44615.1"/>
    <property type="molecule type" value="Genomic_DNA"/>
</dbReference>
<dbReference type="AlphaFoldDB" id="A0A7X2YZD5"/>